<dbReference type="Pfam" id="PF00249">
    <property type="entry name" value="Myb_DNA-binding"/>
    <property type="match status" value="1"/>
</dbReference>
<dbReference type="AlphaFoldDB" id="A0AAN8YDJ1"/>
<evidence type="ECO:0000259" key="9">
    <source>
        <dbReference type="PROSITE" id="PS51294"/>
    </source>
</evidence>
<dbReference type="GO" id="GO:0009739">
    <property type="term" value="P:response to gibberellin"/>
    <property type="evidence" value="ECO:0007669"/>
    <property type="project" value="TreeGrafter"/>
</dbReference>
<dbReference type="PANTHER" id="PTHR44191">
    <property type="entry name" value="TRANSCRIPTION FACTOR KUA1"/>
    <property type="match status" value="1"/>
</dbReference>
<protein>
    <submittedName>
        <fullName evidence="10">Uncharacterized protein</fullName>
    </submittedName>
</protein>
<dbReference type="InterPro" id="IPR001005">
    <property type="entry name" value="SANT/Myb"/>
</dbReference>
<feature type="domain" description="HTH myb-type" evidence="9">
    <location>
        <begin position="116"/>
        <end position="168"/>
    </location>
</feature>
<organism evidence="10 11">
    <name type="scientific">Solanum bulbocastanum</name>
    <name type="common">Wild potato</name>
    <dbReference type="NCBI Taxonomy" id="147425"/>
    <lineage>
        <taxon>Eukaryota</taxon>
        <taxon>Viridiplantae</taxon>
        <taxon>Streptophyta</taxon>
        <taxon>Embryophyta</taxon>
        <taxon>Tracheophyta</taxon>
        <taxon>Spermatophyta</taxon>
        <taxon>Magnoliopsida</taxon>
        <taxon>eudicotyledons</taxon>
        <taxon>Gunneridae</taxon>
        <taxon>Pentapetalae</taxon>
        <taxon>asterids</taxon>
        <taxon>lamiids</taxon>
        <taxon>Solanales</taxon>
        <taxon>Solanaceae</taxon>
        <taxon>Solanoideae</taxon>
        <taxon>Solaneae</taxon>
        <taxon>Solanum</taxon>
    </lineage>
</organism>
<keyword evidence="4" id="KW-0804">Transcription</keyword>
<dbReference type="GO" id="GO:0009723">
    <property type="term" value="P:response to ethylene"/>
    <property type="evidence" value="ECO:0007669"/>
    <property type="project" value="TreeGrafter"/>
</dbReference>
<feature type="compositionally biased region" description="Basic and acidic residues" evidence="6">
    <location>
        <begin position="41"/>
        <end position="63"/>
    </location>
</feature>
<dbReference type="InterPro" id="IPR017884">
    <property type="entry name" value="SANT_dom"/>
</dbReference>
<dbReference type="InterPro" id="IPR009057">
    <property type="entry name" value="Homeodomain-like_sf"/>
</dbReference>
<dbReference type="InterPro" id="IPR017930">
    <property type="entry name" value="Myb_dom"/>
</dbReference>
<evidence type="ECO:0000256" key="2">
    <source>
        <dbReference type="ARBA" id="ARBA00023015"/>
    </source>
</evidence>
<feature type="domain" description="SANT" evidence="8">
    <location>
        <begin position="117"/>
        <end position="168"/>
    </location>
</feature>
<dbReference type="GO" id="GO:0005634">
    <property type="term" value="C:nucleus"/>
    <property type="evidence" value="ECO:0007669"/>
    <property type="project" value="UniProtKB-SubCell"/>
</dbReference>
<accession>A0AAN8YDJ1</accession>
<dbReference type="Gene3D" id="1.10.10.60">
    <property type="entry name" value="Homeodomain-like"/>
    <property type="match status" value="1"/>
</dbReference>
<reference evidence="10 11" key="1">
    <citation type="submission" date="2024-02" db="EMBL/GenBank/DDBJ databases">
        <title>de novo genome assembly of Solanum bulbocastanum strain 11H21.</title>
        <authorList>
            <person name="Hosaka A.J."/>
        </authorList>
    </citation>
    <scope>NUCLEOTIDE SEQUENCE [LARGE SCALE GENOMIC DNA]</scope>
    <source>
        <tissue evidence="10">Young leaves</tissue>
    </source>
</reference>
<keyword evidence="2" id="KW-0805">Transcription regulation</keyword>
<dbReference type="NCBIfam" id="TIGR01557">
    <property type="entry name" value="myb_SHAQKYF"/>
    <property type="match status" value="1"/>
</dbReference>
<dbReference type="PROSITE" id="PS51293">
    <property type="entry name" value="SANT"/>
    <property type="match status" value="1"/>
</dbReference>
<name>A0AAN8YDJ1_SOLBU</name>
<evidence type="ECO:0000256" key="6">
    <source>
        <dbReference type="SAM" id="MobiDB-lite"/>
    </source>
</evidence>
<proteinExistence type="predicted"/>
<dbReference type="GO" id="GO:0000976">
    <property type="term" value="F:transcription cis-regulatory region binding"/>
    <property type="evidence" value="ECO:0007669"/>
    <property type="project" value="UniProtKB-ARBA"/>
</dbReference>
<evidence type="ECO:0000313" key="11">
    <source>
        <dbReference type="Proteomes" id="UP001371456"/>
    </source>
</evidence>
<dbReference type="CDD" id="cd00167">
    <property type="entry name" value="SANT"/>
    <property type="match status" value="1"/>
</dbReference>
<dbReference type="EMBL" id="JBANQN010000005">
    <property type="protein sequence ID" value="KAK6789144.1"/>
    <property type="molecule type" value="Genomic_DNA"/>
</dbReference>
<evidence type="ECO:0000313" key="10">
    <source>
        <dbReference type="EMBL" id="KAK6789144.1"/>
    </source>
</evidence>
<dbReference type="GO" id="GO:0006355">
    <property type="term" value="P:regulation of DNA-templated transcription"/>
    <property type="evidence" value="ECO:0007669"/>
    <property type="project" value="UniProtKB-ARBA"/>
</dbReference>
<dbReference type="GO" id="GO:0010597">
    <property type="term" value="P:green leaf volatile biosynthetic process"/>
    <property type="evidence" value="ECO:0007669"/>
    <property type="project" value="UniProtKB-ARBA"/>
</dbReference>
<keyword evidence="11" id="KW-1185">Reference proteome</keyword>
<dbReference type="InterPro" id="IPR006447">
    <property type="entry name" value="Myb_dom_plants"/>
</dbReference>
<feature type="domain" description="Myb-like" evidence="7">
    <location>
        <begin position="112"/>
        <end position="164"/>
    </location>
</feature>
<feature type="region of interest" description="Disordered" evidence="6">
    <location>
        <begin position="1"/>
        <end position="63"/>
    </location>
</feature>
<keyword evidence="5" id="KW-0539">Nucleus</keyword>
<evidence type="ECO:0000259" key="7">
    <source>
        <dbReference type="PROSITE" id="PS50090"/>
    </source>
</evidence>
<dbReference type="InterPro" id="IPR052245">
    <property type="entry name" value="Plant_Stress_Dev_TF"/>
</dbReference>
<feature type="region of interest" description="Disordered" evidence="6">
    <location>
        <begin position="78"/>
        <end position="99"/>
    </location>
</feature>
<gene>
    <name evidence="10" type="ORF">RDI58_012943</name>
</gene>
<evidence type="ECO:0000256" key="5">
    <source>
        <dbReference type="ARBA" id="ARBA00023242"/>
    </source>
</evidence>
<sequence length="194" mass="22115">MGERNDSSKLFGIVISSDNHNEGSGSRMKRNRWTEEEEEDRGILIDESEKSRDHSNNKMGERNHSIKLFGVVISSYHHNEDSGSRKKRSRWTDEEEEENWGILVDEREKSGDDLYNKGKWSEEEHNSFLIGLDKVGKGNWNRIAKQFVPSRSSAQVASHAQNFFGRHNKNRAALHGASSQSSISVSLDNLDLTL</sequence>
<keyword evidence="3" id="KW-0238">DNA-binding</keyword>
<dbReference type="SMART" id="SM00717">
    <property type="entry name" value="SANT"/>
    <property type="match status" value="1"/>
</dbReference>
<dbReference type="SUPFAM" id="SSF46689">
    <property type="entry name" value="Homeodomain-like"/>
    <property type="match status" value="1"/>
</dbReference>
<dbReference type="PANTHER" id="PTHR44191:SF84">
    <property type="entry name" value="F25A4.19 PROTEIN"/>
    <property type="match status" value="1"/>
</dbReference>
<comment type="subcellular location">
    <subcellularLocation>
        <location evidence="1">Nucleus</location>
    </subcellularLocation>
</comment>
<dbReference type="PROSITE" id="PS51294">
    <property type="entry name" value="HTH_MYB"/>
    <property type="match status" value="1"/>
</dbReference>
<evidence type="ECO:0000259" key="8">
    <source>
        <dbReference type="PROSITE" id="PS51293"/>
    </source>
</evidence>
<dbReference type="PROSITE" id="PS50090">
    <property type="entry name" value="MYB_LIKE"/>
    <property type="match status" value="1"/>
</dbReference>
<evidence type="ECO:0000256" key="4">
    <source>
        <dbReference type="ARBA" id="ARBA00023163"/>
    </source>
</evidence>
<comment type="caution">
    <text evidence="10">The sequence shown here is derived from an EMBL/GenBank/DDBJ whole genome shotgun (WGS) entry which is preliminary data.</text>
</comment>
<evidence type="ECO:0000256" key="3">
    <source>
        <dbReference type="ARBA" id="ARBA00023125"/>
    </source>
</evidence>
<dbReference type="Proteomes" id="UP001371456">
    <property type="component" value="Unassembled WGS sequence"/>
</dbReference>
<evidence type="ECO:0000256" key="1">
    <source>
        <dbReference type="ARBA" id="ARBA00004123"/>
    </source>
</evidence>